<feature type="domain" description="Glutamine amidotransferase" evidence="2">
    <location>
        <begin position="49"/>
        <end position="207"/>
    </location>
</feature>
<sequence length="210" mass="24696">MKWPKLIELLLIFVGKNIKTLIINFYPSKKEAKISFYIELIKNFSNYRVIPENEFSLSLIKNSNALILSGSPRMLSRGEYKEEFLEILRNISLPILGICYGHQLLAKAFGAQIGRYPEFIKKEEEIYILDKKDIFYNLPDKIVVKEFHQEYVIKNSLENTNLEVIAFSQTCEVEAIRHKKRKIFGVQFHLERSGDIGYKIMKNFYEKVVF</sequence>
<dbReference type="InterPro" id="IPR029062">
    <property type="entry name" value="Class_I_gatase-like"/>
</dbReference>
<dbReference type="Gene3D" id="3.40.50.880">
    <property type="match status" value="1"/>
</dbReference>
<evidence type="ECO:0000313" key="3">
    <source>
        <dbReference type="EMBL" id="HGK63345.1"/>
    </source>
</evidence>
<comment type="caution">
    <text evidence="3">The sequence shown here is derived from an EMBL/GenBank/DDBJ whole genome shotgun (WGS) entry which is preliminary data.</text>
</comment>
<evidence type="ECO:0000259" key="2">
    <source>
        <dbReference type="Pfam" id="PF00117"/>
    </source>
</evidence>
<dbReference type="PANTHER" id="PTHR43418">
    <property type="entry name" value="MULTIFUNCTIONAL TRYPTOPHAN BIOSYNTHESIS PROTEIN-RELATED"/>
    <property type="match status" value="1"/>
</dbReference>
<dbReference type="InterPro" id="IPR050472">
    <property type="entry name" value="Anth_synth/Amidotransfase"/>
</dbReference>
<dbReference type="GO" id="GO:0005829">
    <property type="term" value="C:cytosol"/>
    <property type="evidence" value="ECO:0007669"/>
    <property type="project" value="TreeGrafter"/>
</dbReference>
<dbReference type="InterPro" id="IPR017926">
    <property type="entry name" value="GATASE"/>
</dbReference>
<dbReference type="Pfam" id="PF00117">
    <property type="entry name" value="GATase"/>
    <property type="match status" value="1"/>
</dbReference>
<dbReference type="GO" id="GO:0004049">
    <property type="term" value="F:anthranilate synthase activity"/>
    <property type="evidence" value="ECO:0007669"/>
    <property type="project" value="TreeGrafter"/>
</dbReference>
<gene>
    <name evidence="3" type="ORF">ENU74_01915</name>
</gene>
<name>A0A7V4E3M3_UNCW3</name>
<protein>
    <submittedName>
        <fullName evidence="3">GMP synthase</fullName>
        <ecNumber evidence="3">6.3.5.2</ecNumber>
    </submittedName>
</protein>
<dbReference type="PANTHER" id="PTHR43418:SF4">
    <property type="entry name" value="MULTIFUNCTIONAL TRYPTOPHAN BIOSYNTHESIS PROTEIN"/>
    <property type="match status" value="1"/>
</dbReference>
<dbReference type="GO" id="GO:0000162">
    <property type="term" value="P:L-tryptophan biosynthetic process"/>
    <property type="evidence" value="ECO:0007669"/>
    <property type="project" value="TreeGrafter"/>
</dbReference>
<dbReference type="SUPFAM" id="SSF52317">
    <property type="entry name" value="Class I glutamine amidotransferase-like"/>
    <property type="match status" value="1"/>
</dbReference>
<proteinExistence type="predicted"/>
<organism evidence="3">
    <name type="scientific">candidate division WOR-3 bacterium</name>
    <dbReference type="NCBI Taxonomy" id="2052148"/>
    <lineage>
        <taxon>Bacteria</taxon>
        <taxon>Bacteria division WOR-3</taxon>
    </lineage>
</organism>
<dbReference type="PROSITE" id="PS51273">
    <property type="entry name" value="GATASE_TYPE_1"/>
    <property type="match status" value="1"/>
</dbReference>
<dbReference type="GO" id="GO:0003922">
    <property type="term" value="F:GMP synthase (glutamine-hydrolyzing) activity"/>
    <property type="evidence" value="ECO:0007669"/>
    <property type="project" value="UniProtKB-EC"/>
</dbReference>
<reference evidence="3" key="1">
    <citation type="journal article" date="2020" name="mSystems">
        <title>Genome- and Community-Level Interaction Insights into Carbon Utilization and Element Cycling Functions of Hydrothermarchaeota in Hydrothermal Sediment.</title>
        <authorList>
            <person name="Zhou Z."/>
            <person name="Liu Y."/>
            <person name="Xu W."/>
            <person name="Pan J."/>
            <person name="Luo Z.H."/>
            <person name="Li M."/>
        </authorList>
    </citation>
    <scope>NUCLEOTIDE SEQUENCE [LARGE SCALE GENOMIC DNA]</scope>
    <source>
        <strain evidence="3">SpSt-697</strain>
    </source>
</reference>
<keyword evidence="3" id="KW-0436">Ligase</keyword>
<evidence type="ECO:0000256" key="1">
    <source>
        <dbReference type="ARBA" id="ARBA00022962"/>
    </source>
</evidence>
<accession>A0A7V4E3M3</accession>
<dbReference type="EMBL" id="DTDR01000055">
    <property type="protein sequence ID" value="HGK63345.1"/>
    <property type="molecule type" value="Genomic_DNA"/>
</dbReference>
<dbReference type="AlphaFoldDB" id="A0A7V4E3M3"/>
<keyword evidence="1" id="KW-0315">Glutamine amidotransferase</keyword>
<dbReference type="EC" id="6.3.5.2" evidence="3"/>